<dbReference type="GO" id="GO:0000976">
    <property type="term" value="F:transcription cis-regulatory region binding"/>
    <property type="evidence" value="ECO:0007669"/>
    <property type="project" value="TreeGrafter"/>
</dbReference>
<feature type="domain" description="HTH lacI-type" evidence="4">
    <location>
        <begin position="4"/>
        <end position="46"/>
    </location>
</feature>
<dbReference type="SUPFAM" id="SSF47413">
    <property type="entry name" value="lambda repressor-like DNA-binding domains"/>
    <property type="match status" value="1"/>
</dbReference>
<dbReference type="EMBL" id="QEKH01000016">
    <property type="protein sequence ID" value="PVY40588.1"/>
    <property type="molecule type" value="Genomic_DNA"/>
</dbReference>
<dbReference type="SMART" id="SM00354">
    <property type="entry name" value="HTH_LACI"/>
    <property type="match status" value="1"/>
</dbReference>
<accession>A0A2U1AW02</accession>
<comment type="caution">
    <text evidence="5">The sequence shown here is derived from an EMBL/GenBank/DDBJ whole genome shotgun (WGS) entry which is preliminary data.</text>
</comment>
<dbReference type="PANTHER" id="PTHR30146">
    <property type="entry name" value="LACI-RELATED TRANSCRIPTIONAL REPRESSOR"/>
    <property type="match status" value="1"/>
</dbReference>
<evidence type="ECO:0000256" key="2">
    <source>
        <dbReference type="ARBA" id="ARBA00023125"/>
    </source>
</evidence>
<reference evidence="5 6" key="1">
    <citation type="submission" date="2018-04" db="EMBL/GenBank/DDBJ databases">
        <title>Genomic Encyclopedia of Type Strains, Phase IV (KMG-IV): sequencing the most valuable type-strain genomes for metagenomic binning, comparative biology and taxonomic classification.</title>
        <authorList>
            <person name="Goeker M."/>
        </authorList>
    </citation>
    <scope>NUCLEOTIDE SEQUENCE [LARGE SCALE GENOMIC DNA]</scope>
    <source>
        <strain evidence="5 6">DSM 14823</strain>
    </source>
</reference>
<dbReference type="InterPro" id="IPR000843">
    <property type="entry name" value="HTH_LacI"/>
</dbReference>
<dbReference type="InterPro" id="IPR046335">
    <property type="entry name" value="LacI/GalR-like_sensor"/>
</dbReference>
<dbReference type="InterPro" id="IPR028082">
    <property type="entry name" value="Peripla_BP_I"/>
</dbReference>
<keyword evidence="1" id="KW-0805">Transcription regulation</keyword>
<dbReference type="PANTHER" id="PTHR30146:SF109">
    <property type="entry name" value="HTH-TYPE TRANSCRIPTIONAL REGULATOR GALS"/>
    <property type="match status" value="1"/>
</dbReference>
<keyword evidence="6" id="KW-1185">Reference proteome</keyword>
<keyword evidence="3" id="KW-0804">Transcription</keyword>
<dbReference type="GeneID" id="78295591"/>
<evidence type="ECO:0000313" key="5">
    <source>
        <dbReference type="EMBL" id="PVY40588.1"/>
    </source>
</evidence>
<evidence type="ECO:0000259" key="4">
    <source>
        <dbReference type="PROSITE" id="PS50932"/>
    </source>
</evidence>
<keyword evidence="2 5" id="KW-0238">DNA-binding</keyword>
<dbReference type="Pfam" id="PF13377">
    <property type="entry name" value="Peripla_BP_3"/>
    <property type="match status" value="1"/>
</dbReference>
<dbReference type="GO" id="GO:0003700">
    <property type="term" value="F:DNA-binding transcription factor activity"/>
    <property type="evidence" value="ECO:0007669"/>
    <property type="project" value="TreeGrafter"/>
</dbReference>
<evidence type="ECO:0000256" key="3">
    <source>
        <dbReference type="ARBA" id="ARBA00023163"/>
    </source>
</evidence>
<dbReference type="PROSITE" id="PS50932">
    <property type="entry name" value="HTH_LACI_2"/>
    <property type="match status" value="1"/>
</dbReference>
<dbReference type="Gene3D" id="3.40.50.2300">
    <property type="match status" value="2"/>
</dbReference>
<dbReference type="SUPFAM" id="SSF53822">
    <property type="entry name" value="Periplasmic binding protein-like I"/>
    <property type="match status" value="1"/>
</dbReference>
<organism evidence="5 6">
    <name type="scientific">Victivallis vadensis</name>
    <dbReference type="NCBI Taxonomy" id="172901"/>
    <lineage>
        <taxon>Bacteria</taxon>
        <taxon>Pseudomonadati</taxon>
        <taxon>Lentisphaerota</taxon>
        <taxon>Lentisphaeria</taxon>
        <taxon>Victivallales</taxon>
        <taxon>Victivallaceae</taxon>
        <taxon>Victivallis</taxon>
    </lineage>
</organism>
<dbReference type="InterPro" id="IPR010982">
    <property type="entry name" value="Lambda_DNA-bd_dom_sf"/>
</dbReference>
<proteinExistence type="predicted"/>
<dbReference type="Gene3D" id="1.10.260.40">
    <property type="entry name" value="lambda repressor-like DNA-binding domains"/>
    <property type="match status" value="1"/>
</dbReference>
<dbReference type="Proteomes" id="UP000245959">
    <property type="component" value="Unassembled WGS sequence"/>
</dbReference>
<name>A0A2U1AW02_9BACT</name>
<dbReference type="CDD" id="cd06267">
    <property type="entry name" value="PBP1_LacI_sugar_binding-like"/>
    <property type="match status" value="1"/>
</dbReference>
<dbReference type="Pfam" id="PF00356">
    <property type="entry name" value="LacI"/>
    <property type="match status" value="1"/>
</dbReference>
<dbReference type="AlphaFoldDB" id="A0A2U1AW02"/>
<gene>
    <name evidence="5" type="ORF">C8D82_11639</name>
</gene>
<dbReference type="CDD" id="cd01392">
    <property type="entry name" value="HTH_LacI"/>
    <property type="match status" value="1"/>
</dbReference>
<dbReference type="RefSeq" id="WP_165833012.1">
    <property type="nucleotide sequence ID" value="NZ_CABMMC010000011.1"/>
</dbReference>
<evidence type="ECO:0000256" key="1">
    <source>
        <dbReference type="ARBA" id="ARBA00023015"/>
    </source>
</evidence>
<protein>
    <submittedName>
        <fullName evidence="5">DNA-binding LacI/PurR family transcriptional regulator</fullName>
    </submittedName>
</protein>
<evidence type="ECO:0000313" key="6">
    <source>
        <dbReference type="Proteomes" id="UP000245959"/>
    </source>
</evidence>
<sequence>MKKIPISRIAAEAGVSLATVSRVLNRRPGVSPELEKAVQTAIRKHGGDPAEQCRSASGGRRLRHGAIALLLLAEDCFLTYSSVAQKSFHGVICAARENHLSCIHGIVRSGGELPPAVRQHKVDGLILAGQTPDRALVEALADFPACWITSHSENGDSALAGNDRIARLALDYLVRRGHRRLAYVNALPEITAIRTRGEYFQFFAEKAGIRTEFCVARRAAIDLSSSEPDLAALERSLEELIAPCLNAPDRPSGFFVPMDFQVALLYRILPRLGFLPGRDLEIIGCDGELAALAGLSPRPATIEIPGDAIGRQAVEQLLQRLTGQEHTPHRIDIVIEPRLIEGDAPAGVFRS</sequence>